<feature type="compositionally biased region" description="Low complexity" evidence="1">
    <location>
        <begin position="23"/>
        <end position="33"/>
    </location>
</feature>
<dbReference type="RefSeq" id="XP_012334080.1">
    <property type="nucleotide sequence ID" value="XM_012478657.1"/>
</dbReference>
<dbReference type="GeneID" id="24266333"/>
<evidence type="ECO:0000259" key="2">
    <source>
        <dbReference type="Pfam" id="PF06978"/>
    </source>
</evidence>
<feature type="domain" description="Pop1 N-terminal" evidence="2">
    <location>
        <begin position="134"/>
        <end position="164"/>
    </location>
</feature>
<dbReference type="InterPro" id="IPR009723">
    <property type="entry name" value="Pop1_N"/>
</dbReference>
<dbReference type="EMBL" id="KQ001652">
    <property type="protein sequence ID" value="KJP89353.1"/>
    <property type="molecule type" value="Genomic_DNA"/>
</dbReference>
<dbReference type="AlphaFoldDB" id="A0A0D9QQY9"/>
<keyword evidence="4" id="KW-1185">Reference proteome</keyword>
<dbReference type="Pfam" id="PF06978">
    <property type="entry name" value="POP1_N"/>
    <property type="match status" value="1"/>
</dbReference>
<name>A0A0D9QQY9_PLAFR</name>
<gene>
    <name evidence="3" type="ORF">AK88_01019</name>
</gene>
<accession>A0A0D9QQY9</accession>
<evidence type="ECO:0000313" key="4">
    <source>
        <dbReference type="Proteomes" id="UP000054561"/>
    </source>
</evidence>
<protein>
    <recommendedName>
        <fullName evidence="2">Pop1 N-terminal domain-containing protein</fullName>
    </recommendedName>
</protein>
<evidence type="ECO:0000256" key="1">
    <source>
        <dbReference type="SAM" id="MobiDB-lite"/>
    </source>
</evidence>
<evidence type="ECO:0000313" key="3">
    <source>
        <dbReference type="EMBL" id="KJP89353.1"/>
    </source>
</evidence>
<proteinExistence type="predicted"/>
<reference evidence="3 4" key="1">
    <citation type="submission" date="2014-03" db="EMBL/GenBank/DDBJ databases">
        <title>The Genome Sequence of Plasmodium fragile nilgiri.</title>
        <authorList>
            <consortium name="The Broad Institute Genomics Platform"/>
            <consortium name="The Broad Institute Genome Sequencing Center for Infectious Disease"/>
            <person name="Neafsey D."/>
            <person name="Duraisingh M."/>
            <person name="Young S.K."/>
            <person name="Zeng Q."/>
            <person name="Gargeya S."/>
            <person name="Abouelleil A."/>
            <person name="Alvarado L."/>
            <person name="Chapman S.B."/>
            <person name="Gainer-Dewar J."/>
            <person name="Goldberg J."/>
            <person name="Griggs A."/>
            <person name="Gujja S."/>
            <person name="Hansen M."/>
            <person name="Howarth C."/>
            <person name="Imamovic A."/>
            <person name="Larimer J."/>
            <person name="Pearson M."/>
            <person name="Poon T.W."/>
            <person name="Priest M."/>
            <person name="Roberts A."/>
            <person name="Saif S."/>
            <person name="Shea T."/>
            <person name="Sykes S."/>
            <person name="Wortman J."/>
            <person name="Nusbaum C."/>
            <person name="Birren B."/>
        </authorList>
    </citation>
    <scope>NUCLEOTIDE SEQUENCE [LARGE SCALE GENOMIC DNA]</scope>
    <source>
        <strain evidence="4">nilgiri</strain>
    </source>
</reference>
<organism evidence="3 4">
    <name type="scientific">Plasmodium fragile</name>
    <dbReference type="NCBI Taxonomy" id="5857"/>
    <lineage>
        <taxon>Eukaryota</taxon>
        <taxon>Sar</taxon>
        <taxon>Alveolata</taxon>
        <taxon>Apicomplexa</taxon>
        <taxon>Aconoidasida</taxon>
        <taxon>Haemosporida</taxon>
        <taxon>Plasmodiidae</taxon>
        <taxon>Plasmodium</taxon>
        <taxon>Plasmodium (Plasmodium)</taxon>
    </lineage>
</organism>
<feature type="compositionally biased region" description="Polar residues" evidence="1">
    <location>
        <begin position="54"/>
        <end position="67"/>
    </location>
</feature>
<dbReference type="OrthoDB" id="442863at2759"/>
<dbReference type="VEuPathDB" id="PlasmoDB:AK88_01019"/>
<sequence>MVTGKSNDPSGGAGAEEGRLQARRNSNNAGNGNVHRYCGAEKAPPSGIMKKQSKGQAKTVQLATSPGATPHDIEAKKVAAETAYEREEEDIYKSVYEVTSNAEPNFFNCDTVPWVSSFFSLKEEDFTIFGNTLKKRNIFKRCFQRIHKNRRRRCMSFNPYRVPLKC</sequence>
<dbReference type="Proteomes" id="UP000054561">
    <property type="component" value="Unassembled WGS sequence"/>
</dbReference>
<feature type="region of interest" description="Disordered" evidence="1">
    <location>
        <begin position="1"/>
        <end position="70"/>
    </location>
</feature>